<dbReference type="PROSITE" id="PS51387">
    <property type="entry name" value="FAD_PCMH"/>
    <property type="match status" value="1"/>
</dbReference>
<dbReference type="InterPro" id="IPR036318">
    <property type="entry name" value="FAD-bd_PCMH-like_sf"/>
</dbReference>
<keyword evidence="1" id="KW-0285">Flavoprotein</keyword>
<dbReference type="SUPFAM" id="SSF55103">
    <property type="entry name" value="FAD-linked oxidases, C-terminal domain"/>
    <property type="match status" value="1"/>
</dbReference>
<dbReference type="Proteomes" id="UP000761411">
    <property type="component" value="Unassembled WGS sequence"/>
</dbReference>
<evidence type="ECO:0000256" key="2">
    <source>
        <dbReference type="ARBA" id="ARBA00022827"/>
    </source>
</evidence>
<keyword evidence="6" id="KW-1185">Reference proteome</keyword>
<keyword evidence="3" id="KW-0560">Oxidoreductase</keyword>
<comment type="caution">
    <text evidence="5">The sequence shown here is derived from an EMBL/GenBank/DDBJ whole genome shotgun (WGS) entry which is preliminary data.</text>
</comment>
<dbReference type="InterPro" id="IPR016164">
    <property type="entry name" value="FAD-linked_Oxase-like_C"/>
</dbReference>
<dbReference type="GO" id="GO:0071949">
    <property type="term" value="F:FAD binding"/>
    <property type="evidence" value="ECO:0007669"/>
    <property type="project" value="InterPro"/>
</dbReference>
<evidence type="ECO:0000259" key="4">
    <source>
        <dbReference type="PROSITE" id="PS51387"/>
    </source>
</evidence>
<feature type="domain" description="FAD-binding PCMH-type" evidence="4">
    <location>
        <begin position="29"/>
        <end position="208"/>
    </location>
</feature>
<accession>A0A944CHL9</accession>
<dbReference type="EMBL" id="QTKX01000001">
    <property type="protein sequence ID" value="MBS8263143.1"/>
    <property type="molecule type" value="Genomic_DNA"/>
</dbReference>
<organism evidence="5 6">
    <name type="scientific">Mesobacillus boroniphilus</name>
    <dbReference type="NCBI Taxonomy" id="308892"/>
    <lineage>
        <taxon>Bacteria</taxon>
        <taxon>Bacillati</taxon>
        <taxon>Bacillota</taxon>
        <taxon>Bacilli</taxon>
        <taxon>Bacillales</taxon>
        <taxon>Bacillaceae</taxon>
        <taxon>Mesobacillus</taxon>
    </lineage>
</organism>
<dbReference type="SUPFAM" id="SSF56176">
    <property type="entry name" value="FAD-binding/transporter-associated domain-like"/>
    <property type="match status" value="1"/>
</dbReference>
<evidence type="ECO:0000256" key="3">
    <source>
        <dbReference type="ARBA" id="ARBA00023002"/>
    </source>
</evidence>
<dbReference type="GO" id="GO:0016491">
    <property type="term" value="F:oxidoreductase activity"/>
    <property type="evidence" value="ECO:0007669"/>
    <property type="project" value="UniProtKB-KW"/>
</dbReference>
<dbReference type="RefSeq" id="WP_213366270.1">
    <property type="nucleotide sequence ID" value="NZ_QTKX01000001.1"/>
</dbReference>
<dbReference type="Gene3D" id="3.30.465.10">
    <property type="match status" value="1"/>
</dbReference>
<keyword evidence="2" id="KW-0274">FAD</keyword>
<protein>
    <submittedName>
        <fullName evidence="5">FAD-binding oxidoreductase</fullName>
    </submittedName>
</protein>
<sequence>MITAGLLTEIKTFFPETQILESGDDKNPFGNGGVLTVFPNTEEEIANLLKYANETGKKVNVIGGGTKRGYGGTTESADLLLSLSNYKGIVEHVPGDMTLTVKPGTPFKEIQDYLLEFSQKIALDPFLPAKASIGGIISANDSGPKRLGYGSARDAVIGLRLVYPDGTVIRSGGKVVKNVAGYDMNKLYIGAMGTLGVISEITLKLRPIAKYESLLLLKFPEESLEDARTFAVKLLDTVIEPVALELINPSLSAKLLNEKVYTLAVSFEDVENSVKYQEDFFQKLKPYGIRLDILHNEEAKSFWNEFYENAPSSAVNKDENQTEAILKVGTVNMNVIKILQECQVIQDSHNLLIEAHGGLGHGLSQVVLRGAEEDIPSAIHSLRDKAEELDGYAVVKHLPLELRKKVNVWGEKQAHQFILDGIKTKVDPNRVLNPGRFVGGI</sequence>
<dbReference type="InterPro" id="IPR016166">
    <property type="entry name" value="FAD-bd_PCMH"/>
</dbReference>
<dbReference type="AlphaFoldDB" id="A0A944CHL9"/>
<dbReference type="Pfam" id="PF01565">
    <property type="entry name" value="FAD_binding_4"/>
    <property type="match status" value="1"/>
</dbReference>
<dbReference type="InterPro" id="IPR006094">
    <property type="entry name" value="Oxid_FAD_bind_N"/>
</dbReference>
<dbReference type="InterPro" id="IPR016169">
    <property type="entry name" value="FAD-bd_PCMH_sub2"/>
</dbReference>
<reference evidence="5 6" key="1">
    <citation type="journal article" date="2021" name="Microorganisms">
        <title>Bacterial Dimethylsulfoniopropionate Biosynthesis in the East China Sea.</title>
        <authorList>
            <person name="Liu J."/>
            <person name="Zhang Y."/>
            <person name="Liu J."/>
            <person name="Zhong H."/>
            <person name="Williams B.T."/>
            <person name="Zheng Y."/>
            <person name="Curson A.R.J."/>
            <person name="Sun C."/>
            <person name="Sun H."/>
            <person name="Song D."/>
            <person name="Wagner Mackenzie B."/>
            <person name="Bermejo Martinez A."/>
            <person name="Todd J.D."/>
            <person name="Zhang X.H."/>
        </authorList>
    </citation>
    <scope>NUCLEOTIDE SEQUENCE [LARGE SCALE GENOMIC DNA]</scope>
    <source>
        <strain evidence="5 6">ESS08</strain>
    </source>
</reference>
<evidence type="ECO:0000256" key="1">
    <source>
        <dbReference type="ARBA" id="ARBA00022630"/>
    </source>
</evidence>
<proteinExistence type="predicted"/>
<gene>
    <name evidence="5" type="ORF">DYI25_01680</name>
</gene>
<evidence type="ECO:0000313" key="6">
    <source>
        <dbReference type="Proteomes" id="UP000761411"/>
    </source>
</evidence>
<name>A0A944CHL9_9BACI</name>
<dbReference type="PANTHER" id="PTHR11748:SF103">
    <property type="entry name" value="GLYCOLATE OXIDASE SUBUNIT GLCE"/>
    <property type="match status" value="1"/>
</dbReference>
<dbReference type="PANTHER" id="PTHR11748">
    <property type="entry name" value="D-LACTATE DEHYDROGENASE"/>
    <property type="match status" value="1"/>
</dbReference>
<evidence type="ECO:0000313" key="5">
    <source>
        <dbReference type="EMBL" id="MBS8263143.1"/>
    </source>
</evidence>